<evidence type="ECO:0000313" key="1">
    <source>
        <dbReference type="EMBL" id="QJA92355.1"/>
    </source>
</evidence>
<organism evidence="1">
    <name type="scientific">viral metagenome</name>
    <dbReference type="NCBI Taxonomy" id="1070528"/>
    <lineage>
        <taxon>unclassified sequences</taxon>
        <taxon>metagenomes</taxon>
        <taxon>organismal metagenomes</taxon>
    </lineage>
</organism>
<protein>
    <submittedName>
        <fullName evidence="1">Uncharacterized protein</fullName>
    </submittedName>
</protein>
<dbReference type="EMBL" id="MT143060">
    <property type="protein sequence ID" value="QJA92355.1"/>
    <property type="molecule type" value="Genomic_DNA"/>
</dbReference>
<name>A0A6M3LH56_9ZZZZ</name>
<gene>
    <name evidence="1" type="ORF">MM415B04715_0004</name>
</gene>
<dbReference type="AlphaFoldDB" id="A0A6M3LH56"/>
<accession>A0A6M3LH56</accession>
<reference evidence="1" key="1">
    <citation type="submission" date="2020-03" db="EMBL/GenBank/DDBJ databases">
        <title>The deep terrestrial virosphere.</title>
        <authorList>
            <person name="Holmfeldt K."/>
            <person name="Nilsson E."/>
            <person name="Simone D."/>
            <person name="Lopez-Fernandez M."/>
            <person name="Wu X."/>
            <person name="de Brujin I."/>
            <person name="Lundin D."/>
            <person name="Andersson A."/>
            <person name="Bertilsson S."/>
            <person name="Dopson M."/>
        </authorList>
    </citation>
    <scope>NUCLEOTIDE SEQUENCE</scope>
    <source>
        <strain evidence="1">MM415B04715</strain>
    </source>
</reference>
<proteinExistence type="predicted"/>
<sequence>MSKEWKKIETNAMWDFEEDKELIGVFMGAETEVGPNASNVYTFRKADNTLISVWGNTILDSRFKNLVKGEEVKVEYKGKSTSPKTGRTYHNFDVSHREAEFKEIRNEDIPVIEEGINTEEIPF</sequence>